<dbReference type="GO" id="GO:1990131">
    <property type="term" value="C:Gtr1-Gtr2 GTPase complex"/>
    <property type="evidence" value="ECO:0007669"/>
    <property type="project" value="TreeGrafter"/>
</dbReference>
<feature type="compositionally biased region" description="Basic and acidic residues" evidence="4">
    <location>
        <begin position="205"/>
        <end position="214"/>
    </location>
</feature>
<feature type="region of interest" description="Disordered" evidence="4">
    <location>
        <begin position="166"/>
        <end position="265"/>
    </location>
</feature>
<proteinExistence type="inferred from homology"/>
<dbReference type="Gene3D" id="3.40.50.300">
    <property type="entry name" value="P-loop containing nucleotide triphosphate hydrolases"/>
    <property type="match status" value="1"/>
</dbReference>
<evidence type="ECO:0000313" key="6">
    <source>
        <dbReference type="Proteomes" id="UP000245942"/>
    </source>
</evidence>
<dbReference type="InterPro" id="IPR006762">
    <property type="entry name" value="Gtr1_RagA"/>
</dbReference>
<dbReference type="AlphaFoldDB" id="A0A316UFD9"/>
<reference evidence="5 6" key="1">
    <citation type="journal article" date="2018" name="Mol. Biol. Evol.">
        <title>Broad Genomic Sampling Reveals a Smut Pathogenic Ancestry of the Fungal Clade Ustilaginomycotina.</title>
        <authorList>
            <person name="Kijpornyongpan T."/>
            <person name="Mondo S.J."/>
            <person name="Barry K."/>
            <person name="Sandor L."/>
            <person name="Lee J."/>
            <person name="Lipzen A."/>
            <person name="Pangilinan J."/>
            <person name="LaButti K."/>
            <person name="Hainaut M."/>
            <person name="Henrissat B."/>
            <person name="Grigoriev I.V."/>
            <person name="Spatafora J.W."/>
            <person name="Aime M.C."/>
        </authorList>
    </citation>
    <scope>NUCLEOTIDE SEQUENCE [LARGE SCALE GENOMIC DNA]</scope>
    <source>
        <strain evidence="5 6">MCA 4718</strain>
    </source>
</reference>
<dbReference type="GeneID" id="37013035"/>
<dbReference type="Pfam" id="PF04670">
    <property type="entry name" value="Gtr1_RagA"/>
    <property type="match status" value="2"/>
</dbReference>
<dbReference type="Proteomes" id="UP000245942">
    <property type="component" value="Unassembled WGS sequence"/>
</dbReference>
<feature type="region of interest" description="Disordered" evidence="4">
    <location>
        <begin position="450"/>
        <end position="474"/>
    </location>
</feature>
<dbReference type="GO" id="GO:0010507">
    <property type="term" value="P:negative regulation of autophagy"/>
    <property type="evidence" value="ECO:0007669"/>
    <property type="project" value="TreeGrafter"/>
</dbReference>
<keyword evidence="3" id="KW-0342">GTP-binding</keyword>
<dbReference type="GO" id="GO:0003924">
    <property type="term" value="F:GTPase activity"/>
    <property type="evidence" value="ECO:0007669"/>
    <property type="project" value="TreeGrafter"/>
</dbReference>
<comment type="similarity">
    <text evidence="1">Belongs to the GTR/RAG GTP-binding protein family.</text>
</comment>
<dbReference type="GO" id="GO:0005525">
    <property type="term" value="F:GTP binding"/>
    <property type="evidence" value="ECO:0007669"/>
    <property type="project" value="UniProtKB-KW"/>
</dbReference>
<dbReference type="RefSeq" id="XP_025350804.1">
    <property type="nucleotide sequence ID" value="XM_025491301.1"/>
</dbReference>
<accession>A0A316UFD9</accession>
<dbReference type="PANTHER" id="PTHR11259:SF2">
    <property type="entry name" value="GH16429P"/>
    <property type="match status" value="1"/>
</dbReference>
<name>A0A316UFD9_9BASI</name>
<dbReference type="InterPro" id="IPR027417">
    <property type="entry name" value="P-loop_NTPase"/>
</dbReference>
<evidence type="ECO:0000256" key="3">
    <source>
        <dbReference type="ARBA" id="ARBA00023134"/>
    </source>
</evidence>
<evidence type="ECO:0008006" key="7">
    <source>
        <dbReference type="Google" id="ProtNLM"/>
    </source>
</evidence>
<dbReference type="PANTHER" id="PTHR11259">
    <property type="entry name" value="RAS-RELATED GTP BINDING RAG/GTR YEAST"/>
    <property type="match status" value="1"/>
</dbReference>
<keyword evidence="2" id="KW-0547">Nucleotide-binding</keyword>
<dbReference type="GO" id="GO:0005634">
    <property type="term" value="C:nucleus"/>
    <property type="evidence" value="ECO:0007669"/>
    <property type="project" value="TreeGrafter"/>
</dbReference>
<feature type="compositionally biased region" description="Low complexity" evidence="4">
    <location>
        <begin position="233"/>
        <end position="247"/>
    </location>
</feature>
<organism evidence="5 6">
    <name type="scientific">Pseudomicrostroma glucosiphilum</name>
    <dbReference type="NCBI Taxonomy" id="1684307"/>
    <lineage>
        <taxon>Eukaryota</taxon>
        <taxon>Fungi</taxon>
        <taxon>Dikarya</taxon>
        <taxon>Basidiomycota</taxon>
        <taxon>Ustilaginomycotina</taxon>
        <taxon>Exobasidiomycetes</taxon>
        <taxon>Microstromatales</taxon>
        <taxon>Microstromatales incertae sedis</taxon>
        <taxon>Pseudomicrostroma</taxon>
    </lineage>
</organism>
<sequence length="523" mass="55856">MSNPTASSSSQPPTPQILLLGLRRSGKTSLLSVLHKRLAPEETLFLDNTTRATPTYLDIWKGVTIWDGINLASLLSERGEGMVGGGTKLAWREVKGVVWVIDTQDDYLDSLSTLHNVIVRAYANNPSIHFHILLHKMDGLSEDYRDDTQGDVEKRIEDDLSDASSSFTFARGVDPPSLPTAVTGAGRAELDEDDEGLGNLDWEELERVAREKRYGKAPSSSAGESDLPLKKLSATNTTSRASSTTRPPRTRRRSSRAAHGANQSANLETDVHLTLHQTSIFDSSIFVAFSRLLNPFILSPPSMRSALGRLMDGLVETCEMERAFLMHLPTRTWLLTDGGPFEKGAFEVVCDYLGFLTGMAGLFENVNRSKAEEPASAEGSEGASAPVPARAHASSTLRLSPDLLLCFWQLDNALGLIAILRSPSAPPSSALTSSTSGNGAGLGSIGAGAPSSANGFGERKASNPAGALRPGEVAPPAAAAPASAAFTGLLDWNVDVFRQAVVHGLGRLRRGAEKEEVLAAFAQ</sequence>
<dbReference type="GO" id="GO:0009267">
    <property type="term" value="P:cellular response to starvation"/>
    <property type="evidence" value="ECO:0007669"/>
    <property type="project" value="TreeGrafter"/>
</dbReference>
<dbReference type="GO" id="GO:1904263">
    <property type="term" value="P:positive regulation of TORC1 signaling"/>
    <property type="evidence" value="ECO:0007669"/>
    <property type="project" value="TreeGrafter"/>
</dbReference>
<dbReference type="OrthoDB" id="26136at2759"/>
<evidence type="ECO:0000256" key="4">
    <source>
        <dbReference type="SAM" id="MobiDB-lite"/>
    </source>
</evidence>
<dbReference type="STRING" id="1684307.A0A316UFD9"/>
<evidence type="ECO:0000313" key="5">
    <source>
        <dbReference type="EMBL" id="PWN23644.1"/>
    </source>
</evidence>
<gene>
    <name evidence="5" type="ORF">BCV69DRAFT_279576</name>
</gene>
<protein>
    <recommendedName>
        <fullName evidence="7">GTP-binding protein</fullName>
    </recommendedName>
</protein>
<dbReference type="GO" id="GO:0000329">
    <property type="term" value="C:fungal-type vacuole membrane"/>
    <property type="evidence" value="ECO:0007669"/>
    <property type="project" value="TreeGrafter"/>
</dbReference>
<keyword evidence="6" id="KW-1185">Reference proteome</keyword>
<dbReference type="Gene3D" id="3.30.450.190">
    <property type="match status" value="1"/>
</dbReference>
<dbReference type="SUPFAM" id="SSF52540">
    <property type="entry name" value="P-loop containing nucleoside triphosphate hydrolases"/>
    <property type="match status" value="1"/>
</dbReference>
<evidence type="ECO:0000256" key="2">
    <source>
        <dbReference type="ARBA" id="ARBA00022741"/>
    </source>
</evidence>
<evidence type="ECO:0000256" key="1">
    <source>
        <dbReference type="ARBA" id="ARBA00007756"/>
    </source>
</evidence>
<feature type="compositionally biased region" description="Acidic residues" evidence="4">
    <location>
        <begin position="190"/>
        <end position="204"/>
    </location>
</feature>
<dbReference type="EMBL" id="KZ819321">
    <property type="protein sequence ID" value="PWN23644.1"/>
    <property type="molecule type" value="Genomic_DNA"/>
</dbReference>